<comment type="caution">
    <text evidence="2">The sequence shown here is derived from an EMBL/GenBank/DDBJ whole genome shotgun (WGS) entry which is preliminary data.</text>
</comment>
<organism evidence="2 3">
    <name type="scientific">Rotaria sordida</name>
    <dbReference type="NCBI Taxonomy" id="392033"/>
    <lineage>
        <taxon>Eukaryota</taxon>
        <taxon>Metazoa</taxon>
        <taxon>Spiralia</taxon>
        <taxon>Gnathifera</taxon>
        <taxon>Rotifera</taxon>
        <taxon>Eurotatoria</taxon>
        <taxon>Bdelloidea</taxon>
        <taxon>Philodinida</taxon>
        <taxon>Philodinidae</taxon>
        <taxon>Rotaria</taxon>
    </lineage>
</organism>
<feature type="repeat" description="ANK" evidence="1">
    <location>
        <begin position="348"/>
        <end position="384"/>
    </location>
</feature>
<evidence type="ECO:0000313" key="3">
    <source>
        <dbReference type="Proteomes" id="UP000663823"/>
    </source>
</evidence>
<dbReference type="Pfam" id="PF12796">
    <property type="entry name" value="Ank_2"/>
    <property type="match status" value="1"/>
</dbReference>
<reference evidence="2" key="1">
    <citation type="submission" date="2021-02" db="EMBL/GenBank/DDBJ databases">
        <authorList>
            <person name="Nowell W R."/>
        </authorList>
    </citation>
    <scope>NUCLEOTIDE SEQUENCE</scope>
</reference>
<evidence type="ECO:0008006" key="4">
    <source>
        <dbReference type="Google" id="ProtNLM"/>
    </source>
</evidence>
<feature type="non-terminal residue" evidence="2">
    <location>
        <position position="1"/>
    </location>
</feature>
<dbReference type="PANTHER" id="PTHR15897">
    <property type="entry name" value="ANKYRIN REPEAT AND MYND DOMAIN PROTEIN 1"/>
    <property type="match status" value="1"/>
</dbReference>
<dbReference type="Gene3D" id="1.25.40.20">
    <property type="entry name" value="Ankyrin repeat-containing domain"/>
    <property type="match status" value="2"/>
</dbReference>
<keyword evidence="1" id="KW-0040">ANK repeat</keyword>
<dbReference type="InterPro" id="IPR002110">
    <property type="entry name" value="Ankyrin_rpt"/>
</dbReference>
<dbReference type="SMART" id="SM00248">
    <property type="entry name" value="ANK"/>
    <property type="match status" value="5"/>
</dbReference>
<dbReference type="Proteomes" id="UP000663823">
    <property type="component" value="Unassembled WGS sequence"/>
</dbReference>
<dbReference type="SUPFAM" id="SSF48403">
    <property type="entry name" value="Ankyrin repeat"/>
    <property type="match status" value="1"/>
</dbReference>
<protein>
    <recommendedName>
        <fullName evidence="4">Ankyrin repeat protein</fullName>
    </recommendedName>
</protein>
<evidence type="ECO:0000256" key="1">
    <source>
        <dbReference type="PROSITE-ProRule" id="PRU00023"/>
    </source>
</evidence>
<evidence type="ECO:0000313" key="2">
    <source>
        <dbReference type="EMBL" id="CAF4120286.1"/>
    </source>
</evidence>
<dbReference type="EMBL" id="CAJOAX010012863">
    <property type="protein sequence ID" value="CAF4120286.1"/>
    <property type="molecule type" value="Genomic_DNA"/>
</dbReference>
<dbReference type="PANTHER" id="PTHR15897:SF2">
    <property type="entry name" value="ANKYRIN REPEAT AND MYND DOMAIN-CONTAINING PROTEIN 1"/>
    <property type="match status" value="1"/>
</dbReference>
<dbReference type="InterPro" id="IPR036770">
    <property type="entry name" value="Ankyrin_rpt-contain_sf"/>
</dbReference>
<accession>A0A819WBX4</accession>
<dbReference type="Pfam" id="PF00023">
    <property type="entry name" value="Ank"/>
    <property type="match status" value="1"/>
</dbReference>
<dbReference type="PROSITE" id="PS50088">
    <property type="entry name" value="ANK_REPEAT"/>
    <property type="match status" value="1"/>
</dbReference>
<proteinExistence type="predicted"/>
<name>A0A819WBX4_9BILA</name>
<dbReference type="PROSITE" id="PS50297">
    <property type="entry name" value="ANK_REP_REGION"/>
    <property type="match status" value="1"/>
</dbReference>
<dbReference type="InterPro" id="IPR053064">
    <property type="entry name" value="Ankyrin-MYND_domain-protein"/>
</dbReference>
<gene>
    <name evidence="2" type="ORF">OTI717_LOCUS34854</name>
</gene>
<sequence>MATDILISMNDKIQEQVTEIYENQLVTNVNENSILIYKSVQSADVGFWLSERLIRLLYPHPMLNFDISTSIDLDSILKKKSNALFCQNIEDENSSLTRYLIKHSDRLDEAMRERRAQVDVYLESLNDDDNILKEKISNERIADISLLTETYEQRQLYYYKNKFWSLKQRATFSIDEILSTFNDEIKTVHDFLMYRQVYVDICDSRGLIALHFTTYNIYINIVNLLLDFGANNFFVRLLLRRDANSSLSNWSLLVLALALRAAVKDIVELLLKKKAQGNCRINVVRHASLIPLHIACGCLSSNVIDIAQQLLEHGAHINAESLPSDQEYLSLADPSVTNIHRINDSVPHGRTPLHIICTREATEDTLSLVRLLLEHHANPNAVCNGRTLPSLAITLGNERLVDLLINHETTDPSTSLGLGNGNVLCTILSTVQEPRWTYAKRL</sequence>
<dbReference type="AlphaFoldDB" id="A0A819WBX4"/>